<dbReference type="PANTHER" id="PTHR17985">
    <property type="entry name" value="SER/THR-RICH PROTEIN T10 IN DGCR REGION"/>
    <property type="match status" value="1"/>
</dbReference>
<organism evidence="1">
    <name type="scientific">Klosneuvirus KNV1</name>
    <dbReference type="NCBI Taxonomy" id="1977640"/>
    <lineage>
        <taxon>Viruses</taxon>
        <taxon>Varidnaviria</taxon>
        <taxon>Bamfordvirae</taxon>
        <taxon>Nucleocytoviricota</taxon>
        <taxon>Megaviricetes</taxon>
        <taxon>Imitervirales</taxon>
        <taxon>Mimiviridae</taxon>
        <taxon>Klosneuvirinae</taxon>
        <taxon>Klosneuvirus</taxon>
    </lineage>
</organism>
<dbReference type="EMBL" id="KY684118">
    <property type="protein sequence ID" value="ARF12641.1"/>
    <property type="molecule type" value="Genomic_DNA"/>
</dbReference>
<protein>
    <submittedName>
        <fullName evidence="1">NRDE domain protein</fullName>
    </submittedName>
</protein>
<sequence length="264" mass="30588">MCIIAWITHPNDDFKLILIANRDEAYSRPTANSHFWTDKNIIASQDLLYYGTQLAIDLHGRMAALTNLASEKNDNPNTLTRGLLTVNFFDHNDMKSYAESIQDTKYMPYNLLLGDFNENKYTMSYSKYNGEKNTLLDTGKVYVLENKGLFDYVERAEVTKEMFAKIVNNCVGKEDLIQELFGLLHNENVFRFYPNINYGTRTQTIVLIDKNNRMTFIERLLYLMGSVIETNGPAPANIERQCHIINNGNSKWIENKYEYIITKN</sequence>
<reference evidence="1" key="1">
    <citation type="journal article" date="2017" name="Science">
        <title>Giant viruses with an expanded complement of translation system components.</title>
        <authorList>
            <person name="Schulz F."/>
            <person name="Yutin N."/>
            <person name="Ivanova N.N."/>
            <person name="Ortega D.R."/>
            <person name="Lee T.K."/>
            <person name="Vierheilig J."/>
            <person name="Daims H."/>
            <person name="Horn M."/>
            <person name="Wagner M."/>
            <person name="Jensen G.J."/>
            <person name="Kyrpides N.C."/>
            <person name="Koonin E.V."/>
            <person name="Woyke T."/>
        </authorList>
    </citation>
    <scope>NUCLEOTIDE SEQUENCE</scope>
    <source>
        <strain evidence="1">KNV1</strain>
    </source>
</reference>
<dbReference type="PANTHER" id="PTHR17985:SF8">
    <property type="entry name" value="TRANSPORT AND GOLGI ORGANIZATION PROTEIN 2 HOMOLOG"/>
    <property type="match status" value="1"/>
</dbReference>
<gene>
    <name evidence="1" type="ORF">Klosneuvirus_11_12</name>
</gene>
<dbReference type="InterPro" id="IPR008551">
    <property type="entry name" value="TANGO2"/>
</dbReference>
<name>A0A1V0SLU8_9VIRU</name>
<evidence type="ECO:0000313" key="1">
    <source>
        <dbReference type="EMBL" id="ARF12641.1"/>
    </source>
</evidence>
<accession>A0A1V0SLU8</accession>
<proteinExistence type="predicted"/>
<dbReference type="Pfam" id="PF05742">
    <property type="entry name" value="TANGO2"/>
    <property type="match status" value="1"/>
</dbReference>